<protein>
    <submittedName>
        <fullName evidence="2">Serine/threonine-protein kinase BUD32</fullName>
    </submittedName>
</protein>
<dbReference type="InterPro" id="IPR015897">
    <property type="entry name" value="CHK_kinase-like"/>
</dbReference>
<dbReference type="PANTHER" id="PTHR11012:SF19">
    <property type="entry name" value="CHK KINASE-LIKE DOMAIN-CONTAINING PROTEIN"/>
    <property type="match status" value="1"/>
</dbReference>
<organism evidence="2">
    <name type="scientific">Lygus hesperus</name>
    <name type="common">Western plant bug</name>
    <dbReference type="NCBI Taxonomy" id="30085"/>
    <lineage>
        <taxon>Eukaryota</taxon>
        <taxon>Metazoa</taxon>
        <taxon>Ecdysozoa</taxon>
        <taxon>Arthropoda</taxon>
        <taxon>Hexapoda</taxon>
        <taxon>Insecta</taxon>
        <taxon>Pterygota</taxon>
        <taxon>Neoptera</taxon>
        <taxon>Paraneoptera</taxon>
        <taxon>Hemiptera</taxon>
        <taxon>Heteroptera</taxon>
        <taxon>Panheteroptera</taxon>
        <taxon>Cimicomorpha</taxon>
        <taxon>Miridae</taxon>
        <taxon>Mirini</taxon>
        <taxon>Lygus</taxon>
    </lineage>
</organism>
<dbReference type="InterPro" id="IPR011009">
    <property type="entry name" value="Kinase-like_dom_sf"/>
</dbReference>
<dbReference type="SMART" id="SM00587">
    <property type="entry name" value="CHK"/>
    <property type="match status" value="1"/>
</dbReference>
<dbReference type="Pfam" id="PF02958">
    <property type="entry name" value="EcKL"/>
    <property type="match status" value="1"/>
</dbReference>
<dbReference type="Gene3D" id="3.90.1200.10">
    <property type="match status" value="1"/>
</dbReference>
<dbReference type="InterPro" id="IPR004119">
    <property type="entry name" value="EcKL"/>
</dbReference>
<reference evidence="2" key="1">
    <citation type="journal article" date="2014" name="PLoS ONE">
        <title>Transcriptome-Based Identification of ABC Transporters in the Western Tarnished Plant Bug Lygus hesperus.</title>
        <authorList>
            <person name="Hull J.J."/>
            <person name="Chaney K."/>
            <person name="Geib S.M."/>
            <person name="Fabrick J.A."/>
            <person name="Brent C.S."/>
            <person name="Walsh D."/>
            <person name="Lavine L.C."/>
        </authorList>
    </citation>
    <scope>NUCLEOTIDE SEQUENCE</scope>
</reference>
<dbReference type="GO" id="GO:0016301">
    <property type="term" value="F:kinase activity"/>
    <property type="evidence" value="ECO:0007669"/>
    <property type="project" value="UniProtKB-KW"/>
</dbReference>
<dbReference type="SUPFAM" id="SSF56112">
    <property type="entry name" value="Protein kinase-like (PK-like)"/>
    <property type="match status" value="1"/>
</dbReference>
<evidence type="ECO:0000259" key="1">
    <source>
        <dbReference type="SMART" id="SM00587"/>
    </source>
</evidence>
<gene>
    <name evidence="2" type="primary">BUD32</name>
    <name evidence="2" type="ORF">CM83_36078</name>
</gene>
<dbReference type="PANTHER" id="PTHR11012">
    <property type="entry name" value="PROTEIN KINASE-LIKE DOMAIN-CONTAINING"/>
    <property type="match status" value="1"/>
</dbReference>
<dbReference type="EMBL" id="GBHO01011296">
    <property type="protein sequence ID" value="JAG32308.1"/>
    <property type="molecule type" value="Transcribed_RNA"/>
</dbReference>
<reference evidence="2" key="2">
    <citation type="submission" date="2014-07" db="EMBL/GenBank/DDBJ databases">
        <authorList>
            <person name="Hull J."/>
        </authorList>
    </citation>
    <scope>NUCLEOTIDE SEQUENCE</scope>
</reference>
<feature type="non-terminal residue" evidence="2">
    <location>
        <position position="1"/>
    </location>
</feature>
<keyword evidence="2" id="KW-0418">Kinase</keyword>
<name>A0A0A9YMH9_LYGHE</name>
<feature type="domain" description="CHK kinase-like" evidence="1">
    <location>
        <begin position="139"/>
        <end position="332"/>
    </location>
</feature>
<evidence type="ECO:0000313" key="2">
    <source>
        <dbReference type="EMBL" id="JAG32308.1"/>
    </source>
</evidence>
<sequence length="417" mass="47672">TIRFYSACKMAGASEQSLDTNWLVGLLKKSFAEHKPSVVVDTEVSLASAAGENFLSTVHRVKITFLLKAGRRKRFSLIVKTEIPGGKIGLVMGNFNIFPIECKVYATILPMMGALMDEFDDKRDNIWSNCLGYNPYNCIVMDDLSFEGYTSIDRTKWQSIVQAQFVLRTLARFHAMSKVLLARGQLTEDDRGHNVFVNDSKMLRTVFPAALGVLSNAIKTKWESEWKDVGQKIHDNMDLICDKMKRVFTYDKKYEAYNHGDLWSSNIMWKFTEYGEIPVSVKFIDWQFAHINSFIIDVAYFMHTSIVPTLRRNNLNLLLETYQEALERNLKFFQWEGYIPTLEDVKSENERVAIMSFVFLACSMPVTSSALPELSLDIGSIFDLPPEQVFNEGIFTEEKFVKEVGPDFRAFCDSGVL</sequence>
<keyword evidence="2" id="KW-0808">Transferase</keyword>
<proteinExistence type="predicted"/>
<accession>A0A0A9YMH9</accession>
<dbReference type="AlphaFoldDB" id="A0A0A9YMH9"/>